<name>A0A0K2TK96_LEPSM</name>
<proteinExistence type="predicted"/>
<evidence type="ECO:0000313" key="1">
    <source>
        <dbReference type="EMBL" id="CDW26339.1"/>
    </source>
</evidence>
<dbReference type="OrthoDB" id="10606117at2759"/>
<accession>A0A0K2TK96</accession>
<dbReference type="AlphaFoldDB" id="A0A0K2TK96"/>
<organism evidence="1">
    <name type="scientific">Lepeophtheirus salmonis</name>
    <name type="common">Salmon louse</name>
    <name type="synonym">Caligus salmonis</name>
    <dbReference type="NCBI Taxonomy" id="72036"/>
    <lineage>
        <taxon>Eukaryota</taxon>
        <taxon>Metazoa</taxon>
        <taxon>Ecdysozoa</taxon>
        <taxon>Arthropoda</taxon>
        <taxon>Crustacea</taxon>
        <taxon>Multicrustacea</taxon>
        <taxon>Hexanauplia</taxon>
        <taxon>Copepoda</taxon>
        <taxon>Siphonostomatoida</taxon>
        <taxon>Caligidae</taxon>
        <taxon>Lepeophtheirus</taxon>
    </lineage>
</organism>
<reference evidence="1" key="1">
    <citation type="submission" date="2014-05" db="EMBL/GenBank/DDBJ databases">
        <authorList>
            <person name="Chronopoulou M."/>
        </authorList>
    </citation>
    <scope>NUCLEOTIDE SEQUENCE</scope>
    <source>
        <tissue evidence="1">Whole organism</tissue>
    </source>
</reference>
<dbReference type="EMBL" id="HACA01008978">
    <property type="protein sequence ID" value="CDW26339.1"/>
    <property type="molecule type" value="Transcribed_RNA"/>
</dbReference>
<sequence length="97" mass="11195">MCLILQSESNEDDFDNEDEKAFFDLLNKLLWNSDDEEGTGRSLLRSRGLFNRRMPRILKSEKSLPGQMYRSISKQCYGLACRLGFSRLARSLNDILG</sequence>
<protein>
    <submittedName>
        <fullName evidence="1">Uncharacterized protein</fullName>
    </submittedName>
</protein>